<feature type="region of interest" description="Disordered" evidence="1">
    <location>
        <begin position="1"/>
        <end position="20"/>
    </location>
</feature>
<dbReference type="InterPro" id="IPR040976">
    <property type="entry name" value="Pkinase_fungal"/>
</dbReference>
<dbReference type="Proteomes" id="UP000518752">
    <property type="component" value="Unassembled WGS sequence"/>
</dbReference>
<evidence type="ECO:0000313" key="4">
    <source>
        <dbReference type="Proteomes" id="UP000518752"/>
    </source>
</evidence>
<gene>
    <name evidence="3" type="ORF">D9757_004471</name>
</gene>
<reference evidence="3 4" key="1">
    <citation type="journal article" date="2020" name="ISME J.">
        <title>Uncovering the hidden diversity of litter-decomposition mechanisms in mushroom-forming fungi.</title>
        <authorList>
            <person name="Floudas D."/>
            <person name="Bentzer J."/>
            <person name="Ahren D."/>
            <person name="Johansson T."/>
            <person name="Persson P."/>
            <person name="Tunlid A."/>
        </authorList>
    </citation>
    <scope>NUCLEOTIDE SEQUENCE [LARGE SCALE GENOMIC DNA]</scope>
    <source>
        <strain evidence="3 4">CBS 406.79</strain>
    </source>
</reference>
<dbReference type="EMBL" id="JAACJN010000013">
    <property type="protein sequence ID" value="KAF5390894.1"/>
    <property type="molecule type" value="Genomic_DNA"/>
</dbReference>
<organism evidence="3 4">
    <name type="scientific">Collybiopsis confluens</name>
    <dbReference type="NCBI Taxonomy" id="2823264"/>
    <lineage>
        <taxon>Eukaryota</taxon>
        <taxon>Fungi</taxon>
        <taxon>Dikarya</taxon>
        <taxon>Basidiomycota</taxon>
        <taxon>Agaricomycotina</taxon>
        <taxon>Agaricomycetes</taxon>
        <taxon>Agaricomycetidae</taxon>
        <taxon>Agaricales</taxon>
        <taxon>Marasmiineae</taxon>
        <taxon>Omphalotaceae</taxon>
        <taxon>Collybiopsis</taxon>
    </lineage>
</organism>
<evidence type="ECO:0000256" key="1">
    <source>
        <dbReference type="SAM" id="MobiDB-lite"/>
    </source>
</evidence>
<proteinExistence type="predicted"/>
<keyword evidence="4" id="KW-1185">Reference proteome</keyword>
<feature type="domain" description="Fungal-type protein kinase" evidence="2">
    <location>
        <begin position="193"/>
        <end position="278"/>
    </location>
</feature>
<feature type="compositionally biased region" description="Low complexity" evidence="1">
    <location>
        <begin position="1"/>
        <end position="12"/>
    </location>
</feature>
<evidence type="ECO:0000259" key="2">
    <source>
        <dbReference type="Pfam" id="PF17667"/>
    </source>
</evidence>
<comment type="caution">
    <text evidence="3">The sequence shown here is derived from an EMBL/GenBank/DDBJ whole genome shotgun (WGS) entry which is preliminary data.</text>
</comment>
<accession>A0A8H5MEF9</accession>
<sequence>MESSSSQQISSQGAEGEAKGGCGNLAAVVDSRLVRISLFSNHESYHPSLTLAGSTYTLVVEGVNRVLRVTQVIFRSDGLIGRGTNVLGVDCIEEEVMETAHCTTVTPEQLWKGEPLILKLSFPPSEQTKESELIDAARAHATAHAGWALQHLSLIIASADSLDWEDAYEMRSLRATILEKLEPLSTLRFTVGSTKILHRDLSMGNMYRLEGDNAYGVLNDFEKVNTSPSLLTCVDKGPTSKHQTGTKPFMPCDLLDTKWAKGHLYRHDLELLLHIFLVVSCHYSGPTTRTSSLEDWFKGVDEVIFALETCTIVISRASSPNDGFTKWLLTV</sequence>
<protein>
    <recommendedName>
        <fullName evidence="2">Fungal-type protein kinase domain-containing protein</fullName>
    </recommendedName>
</protein>
<evidence type="ECO:0000313" key="3">
    <source>
        <dbReference type="EMBL" id="KAF5390894.1"/>
    </source>
</evidence>
<dbReference type="Pfam" id="PF17667">
    <property type="entry name" value="Pkinase_fungal"/>
    <property type="match status" value="1"/>
</dbReference>
<name>A0A8H5MEF9_9AGAR</name>
<dbReference type="OrthoDB" id="5569250at2759"/>
<dbReference type="AlphaFoldDB" id="A0A8H5MEF9"/>